<dbReference type="EMBL" id="KN746597">
    <property type="protein sequence ID" value="KIH51454.1"/>
    <property type="molecule type" value="Genomic_DNA"/>
</dbReference>
<name>A0A0C2FXT8_9BILA</name>
<organism evidence="1 2">
    <name type="scientific">Ancylostoma duodenale</name>
    <dbReference type="NCBI Taxonomy" id="51022"/>
    <lineage>
        <taxon>Eukaryota</taxon>
        <taxon>Metazoa</taxon>
        <taxon>Ecdysozoa</taxon>
        <taxon>Nematoda</taxon>
        <taxon>Chromadorea</taxon>
        <taxon>Rhabditida</taxon>
        <taxon>Rhabditina</taxon>
        <taxon>Rhabditomorpha</taxon>
        <taxon>Strongyloidea</taxon>
        <taxon>Ancylostomatidae</taxon>
        <taxon>Ancylostomatinae</taxon>
        <taxon>Ancylostoma</taxon>
    </lineage>
</organism>
<dbReference type="Proteomes" id="UP000054047">
    <property type="component" value="Unassembled WGS sequence"/>
</dbReference>
<feature type="non-terminal residue" evidence="1">
    <location>
        <position position="1"/>
    </location>
</feature>
<proteinExistence type="predicted"/>
<reference evidence="1 2" key="1">
    <citation type="submission" date="2013-12" db="EMBL/GenBank/DDBJ databases">
        <title>Draft genome of the parsitic nematode Ancylostoma duodenale.</title>
        <authorList>
            <person name="Mitreva M."/>
        </authorList>
    </citation>
    <scope>NUCLEOTIDE SEQUENCE [LARGE SCALE GENOMIC DNA]</scope>
    <source>
        <strain evidence="1 2">Zhejiang</strain>
    </source>
</reference>
<evidence type="ECO:0000313" key="2">
    <source>
        <dbReference type="Proteomes" id="UP000054047"/>
    </source>
</evidence>
<protein>
    <submittedName>
        <fullName evidence="1">Uncharacterized protein</fullName>
    </submittedName>
</protein>
<keyword evidence="2" id="KW-1185">Reference proteome</keyword>
<dbReference type="OrthoDB" id="1055097at2759"/>
<sequence length="83" mass="9083">IITAFSRGEVPDLRKLPSDLIEHFKSNSDKLGLIFNRVATVLSTACVQGSRTHPRLSGKCFPGRNAVEAAEVRETRAVHLLAL</sequence>
<accession>A0A0C2FXT8</accession>
<dbReference type="AlphaFoldDB" id="A0A0C2FXT8"/>
<evidence type="ECO:0000313" key="1">
    <source>
        <dbReference type="EMBL" id="KIH51454.1"/>
    </source>
</evidence>
<gene>
    <name evidence="1" type="ORF">ANCDUO_18460</name>
</gene>